<feature type="compositionally biased region" description="Polar residues" evidence="1">
    <location>
        <begin position="66"/>
        <end position="86"/>
    </location>
</feature>
<dbReference type="EMBL" id="JH795855">
    <property type="protein sequence ID" value="EJU06258.1"/>
    <property type="molecule type" value="Genomic_DNA"/>
</dbReference>
<feature type="compositionally biased region" description="Basic and acidic residues" evidence="1">
    <location>
        <begin position="21"/>
        <end position="33"/>
    </location>
</feature>
<dbReference type="Proteomes" id="UP000030653">
    <property type="component" value="Unassembled WGS sequence"/>
</dbReference>
<feature type="region of interest" description="Disordered" evidence="1">
    <location>
        <begin position="53"/>
        <end position="86"/>
    </location>
</feature>
<evidence type="ECO:0000313" key="2">
    <source>
        <dbReference type="EMBL" id="EJU06258.1"/>
    </source>
</evidence>
<dbReference type="STRING" id="1858805.M5GGX7"/>
<dbReference type="HOGENOM" id="CLU_424285_0_0_1"/>
<feature type="compositionally biased region" description="Pro residues" evidence="1">
    <location>
        <begin position="564"/>
        <end position="579"/>
    </location>
</feature>
<dbReference type="RefSeq" id="XP_040633152.1">
    <property type="nucleotide sequence ID" value="XM_040769544.1"/>
</dbReference>
<dbReference type="GeneID" id="63684606"/>
<feature type="region of interest" description="Disordered" evidence="1">
    <location>
        <begin position="1"/>
        <end position="41"/>
    </location>
</feature>
<evidence type="ECO:0000256" key="1">
    <source>
        <dbReference type="SAM" id="MobiDB-lite"/>
    </source>
</evidence>
<reference evidence="2 3" key="1">
    <citation type="journal article" date="2012" name="Science">
        <title>The Paleozoic origin of enzymatic lignin decomposition reconstructed from 31 fungal genomes.</title>
        <authorList>
            <person name="Floudas D."/>
            <person name="Binder M."/>
            <person name="Riley R."/>
            <person name="Barry K."/>
            <person name="Blanchette R.A."/>
            <person name="Henrissat B."/>
            <person name="Martinez A.T."/>
            <person name="Otillar R."/>
            <person name="Spatafora J.W."/>
            <person name="Yadav J.S."/>
            <person name="Aerts A."/>
            <person name="Benoit I."/>
            <person name="Boyd A."/>
            <person name="Carlson A."/>
            <person name="Copeland A."/>
            <person name="Coutinho P.M."/>
            <person name="de Vries R.P."/>
            <person name="Ferreira P."/>
            <person name="Findley K."/>
            <person name="Foster B."/>
            <person name="Gaskell J."/>
            <person name="Glotzer D."/>
            <person name="Gorecki P."/>
            <person name="Heitman J."/>
            <person name="Hesse C."/>
            <person name="Hori C."/>
            <person name="Igarashi K."/>
            <person name="Jurgens J.A."/>
            <person name="Kallen N."/>
            <person name="Kersten P."/>
            <person name="Kohler A."/>
            <person name="Kuees U."/>
            <person name="Kumar T.K.A."/>
            <person name="Kuo A."/>
            <person name="LaButti K."/>
            <person name="Larrondo L.F."/>
            <person name="Lindquist E."/>
            <person name="Ling A."/>
            <person name="Lombard V."/>
            <person name="Lucas S."/>
            <person name="Lundell T."/>
            <person name="Martin R."/>
            <person name="McLaughlin D.J."/>
            <person name="Morgenstern I."/>
            <person name="Morin E."/>
            <person name="Murat C."/>
            <person name="Nagy L.G."/>
            <person name="Nolan M."/>
            <person name="Ohm R.A."/>
            <person name="Patyshakuliyeva A."/>
            <person name="Rokas A."/>
            <person name="Ruiz-Duenas F.J."/>
            <person name="Sabat G."/>
            <person name="Salamov A."/>
            <person name="Samejima M."/>
            <person name="Schmutz J."/>
            <person name="Slot J.C."/>
            <person name="St John F."/>
            <person name="Stenlid J."/>
            <person name="Sun H."/>
            <person name="Sun S."/>
            <person name="Syed K."/>
            <person name="Tsang A."/>
            <person name="Wiebenga A."/>
            <person name="Young D."/>
            <person name="Pisabarro A."/>
            <person name="Eastwood D.C."/>
            <person name="Martin F."/>
            <person name="Cullen D."/>
            <person name="Grigoriev I.V."/>
            <person name="Hibbett D.S."/>
        </authorList>
    </citation>
    <scope>NUCLEOTIDE SEQUENCE [LARGE SCALE GENOMIC DNA]</scope>
    <source>
        <strain evidence="2 3">DJM-731 SS1</strain>
    </source>
</reference>
<feature type="region of interest" description="Disordered" evidence="1">
    <location>
        <begin position="486"/>
        <end position="536"/>
    </location>
</feature>
<feature type="region of interest" description="Disordered" evidence="1">
    <location>
        <begin position="627"/>
        <end position="646"/>
    </location>
</feature>
<dbReference type="AlphaFoldDB" id="M5GGX7"/>
<organism evidence="2 3">
    <name type="scientific">Dacryopinax primogenitus (strain DJM 731)</name>
    <name type="common">Brown rot fungus</name>
    <dbReference type="NCBI Taxonomy" id="1858805"/>
    <lineage>
        <taxon>Eukaryota</taxon>
        <taxon>Fungi</taxon>
        <taxon>Dikarya</taxon>
        <taxon>Basidiomycota</taxon>
        <taxon>Agaricomycotina</taxon>
        <taxon>Dacrymycetes</taxon>
        <taxon>Dacrymycetales</taxon>
        <taxon>Dacrymycetaceae</taxon>
        <taxon>Dacryopinax</taxon>
    </lineage>
</organism>
<keyword evidence="3" id="KW-1185">Reference proteome</keyword>
<accession>M5GGX7</accession>
<gene>
    <name evidence="2" type="ORF">DACRYDRAFT_112997</name>
</gene>
<sequence>MEFLDPKSPNGPSLRTNHCRPRLDRSSTPRRPFDLVPPARPVTSLLRKPVPYLSLSDYRPPPLDQSRLTHSPYHTHTEVSPQRSASAQVPLADPALYSQHHTILSPRGHMQPPSHIKLPPSSETDPSFRTPSPQNSICTSLCGPIQLEQSRLHLISPHACLPQSEKSRNAFSHHRQLTQSTSPHARPSPPYDPYLSPDQQWSTPHTPPTLGVEHRHLSDSPKKHNMVASFQEHHTSPSVRYTPPGPSRPTLYGSPPHPRLPDITASIPANSSNPVDLIPSHSTPCSSTDVPNPPSANDQPVLSPSESAIHDGSTPTASDLESQLCRGITDALDCAFHSLSAIECAQLLYASLDAVLQRYHVAVNADHLPSGQRIPSHVSDVLDLIYLICQGNHAIVQAAFQQAAHEALDQLTGPTTTIPHLLGQLIPAFADCFITAIQTSESPFLLPPTLINHIAAALPGKTPRPLPTSPSLLLASCPTDGASALVPAVSFPPPPAQVDHTSQLNASPSLSPHIPRNVPLSATPPHPTSVRGTAIPSESKVRDFSFHYTPDLTASDSTKTTPSSLPPSGGPLTSPPPGTPLLLHDVQPTPWLSQFSTKAYYNEELKSLHGRTIVLWGTGTYPKELAAEFPPDPCAEGRKDWPDRPT</sequence>
<name>M5GGX7_DACPD</name>
<evidence type="ECO:0000313" key="3">
    <source>
        <dbReference type="Proteomes" id="UP000030653"/>
    </source>
</evidence>
<feature type="region of interest" description="Disordered" evidence="1">
    <location>
        <begin position="166"/>
        <end position="316"/>
    </location>
</feature>
<protein>
    <submittedName>
        <fullName evidence="2">Uncharacterized protein</fullName>
    </submittedName>
</protein>
<feature type="compositionally biased region" description="Basic and acidic residues" evidence="1">
    <location>
        <begin position="212"/>
        <end position="222"/>
    </location>
</feature>
<feature type="non-terminal residue" evidence="2">
    <location>
        <position position="646"/>
    </location>
</feature>
<feature type="compositionally biased region" description="Polar residues" evidence="1">
    <location>
        <begin position="499"/>
        <end position="510"/>
    </location>
</feature>
<feature type="region of interest" description="Disordered" evidence="1">
    <location>
        <begin position="549"/>
        <end position="579"/>
    </location>
</feature>
<feature type="compositionally biased region" description="Basic and acidic residues" evidence="1">
    <location>
        <begin position="635"/>
        <end position="646"/>
    </location>
</feature>
<feature type="compositionally biased region" description="Polar residues" evidence="1">
    <location>
        <begin position="121"/>
        <end position="135"/>
    </location>
</feature>
<feature type="compositionally biased region" description="Polar residues" evidence="1">
    <location>
        <begin position="267"/>
        <end position="306"/>
    </location>
</feature>
<proteinExistence type="predicted"/>
<feature type="region of interest" description="Disordered" evidence="1">
    <location>
        <begin position="104"/>
        <end position="135"/>
    </location>
</feature>